<reference evidence="7" key="1">
    <citation type="submission" date="2022-10" db="EMBL/GenBank/DDBJ databases">
        <title>The complete genomes of actinobacterial strains from the NBC collection.</title>
        <authorList>
            <person name="Joergensen T.S."/>
            <person name="Alvarez Arevalo M."/>
            <person name="Sterndorff E.B."/>
            <person name="Faurdal D."/>
            <person name="Vuksanovic O."/>
            <person name="Mourched A.-S."/>
            <person name="Charusanti P."/>
            <person name="Shaw S."/>
            <person name="Blin K."/>
            <person name="Weber T."/>
        </authorList>
    </citation>
    <scope>NUCLEOTIDE SEQUENCE</scope>
    <source>
        <strain evidence="7">NBC_01432</strain>
    </source>
</reference>
<evidence type="ECO:0000256" key="5">
    <source>
        <dbReference type="SAM" id="MobiDB-lite"/>
    </source>
</evidence>
<feature type="region of interest" description="Disordered" evidence="5">
    <location>
        <begin position="276"/>
        <end position="315"/>
    </location>
</feature>
<dbReference type="PROSITE" id="PS00211">
    <property type="entry name" value="ABC_TRANSPORTER_1"/>
    <property type="match status" value="1"/>
</dbReference>
<evidence type="ECO:0000256" key="4">
    <source>
        <dbReference type="ARBA" id="ARBA00022840"/>
    </source>
</evidence>
<gene>
    <name evidence="7" type="ORF">OG442_07625</name>
</gene>
<sequence>MNTPPLNTPSGSPKSGNTPPAGAPFLAVENLVVEYPVPGGTFRAVDDISFTVERGTSLAVVGESGCGKSTLAHSLVRLIRPTSGRILLDGTDLGALSERRLRPHRRRVQMIFQDPYGSLDPHLSAEDIVAEPLRLAGERSRTARSKRAAELIDRVGLPSSALQRRPAEFSGGQRQRIGIARALASDPELLVCDEATSALDVSVQAQVLALLRDLQANTGLTFIVISHNLGVVREISEDILVMRSGSVVERGATAAVLASPVEPYTRALRRAALDPAAMRGRKPRSVVSARAGAATADDNGPRVSAEAAATPATTE</sequence>
<protein>
    <submittedName>
        <fullName evidence="7">ATP-binding cassette domain-containing protein</fullName>
    </submittedName>
</protein>
<comment type="similarity">
    <text evidence="1">Belongs to the ABC transporter superfamily.</text>
</comment>
<dbReference type="CDD" id="cd03257">
    <property type="entry name" value="ABC_NikE_OppD_transporters"/>
    <property type="match status" value="1"/>
</dbReference>
<accession>A0ABZ1ZYW8</accession>
<evidence type="ECO:0000256" key="2">
    <source>
        <dbReference type="ARBA" id="ARBA00022448"/>
    </source>
</evidence>
<keyword evidence="3" id="KW-0547">Nucleotide-binding</keyword>
<keyword evidence="8" id="KW-1185">Reference proteome</keyword>
<feature type="compositionally biased region" description="Polar residues" evidence="5">
    <location>
        <begin position="1"/>
        <end position="18"/>
    </location>
</feature>
<dbReference type="SUPFAM" id="SSF52540">
    <property type="entry name" value="P-loop containing nucleoside triphosphate hydrolases"/>
    <property type="match status" value="1"/>
</dbReference>
<keyword evidence="2" id="KW-0813">Transport</keyword>
<evidence type="ECO:0000313" key="8">
    <source>
        <dbReference type="Proteomes" id="UP001432209"/>
    </source>
</evidence>
<dbReference type="PANTHER" id="PTHR43776">
    <property type="entry name" value="TRANSPORT ATP-BINDING PROTEIN"/>
    <property type="match status" value="1"/>
</dbReference>
<dbReference type="PROSITE" id="PS50893">
    <property type="entry name" value="ABC_TRANSPORTER_2"/>
    <property type="match status" value="1"/>
</dbReference>
<dbReference type="InterPro" id="IPR027417">
    <property type="entry name" value="P-loop_NTPase"/>
</dbReference>
<dbReference type="RefSeq" id="WP_329075069.1">
    <property type="nucleotide sequence ID" value="NZ_CP109389.1"/>
</dbReference>
<name>A0ABZ1ZYW8_STRNV</name>
<dbReference type="Proteomes" id="UP001432209">
    <property type="component" value="Chromosome"/>
</dbReference>
<organism evidence="7 8">
    <name type="scientific">Streptomyces niveus</name>
    <name type="common">Streptomyces spheroides</name>
    <dbReference type="NCBI Taxonomy" id="193462"/>
    <lineage>
        <taxon>Bacteria</taxon>
        <taxon>Bacillati</taxon>
        <taxon>Actinomycetota</taxon>
        <taxon>Actinomycetes</taxon>
        <taxon>Kitasatosporales</taxon>
        <taxon>Streptomycetaceae</taxon>
        <taxon>Streptomyces</taxon>
    </lineage>
</organism>
<dbReference type="InterPro" id="IPR017871">
    <property type="entry name" value="ABC_transporter-like_CS"/>
</dbReference>
<feature type="domain" description="ABC transporter" evidence="6">
    <location>
        <begin position="26"/>
        <end position="269"/>
    </location>
</feature>
<dbReference type="InterPro" id="IPR050319">
    <property type="entry name" value="ABC_transp_ATP-bind"/>
</dbReference>
<dbReference type="InterPro" id="IPR003439">
    <property type="entry name" value="ABC_transporter-like_ATP-bd"/>
</dbReference>
<dbReference type="Pfam" id="PF00005">
    <property type="entry name" value="ABC_tran"/>
    <property type="match status" value="1"/>
</dbReference>
<evidence type="ECO:0000259" key="6">
    <source>
        <dbReference type="PROSITE" id="PS50893"/>
    </source>
</evidence>
<dbReference type="Gene3D" id="3.40.50.300">
    <property type="entry name" value="P-loop containing nucleotide triphosphate hydrolases"/>
    <property type="match status" value="1"/>
</dbReference>
<keyword evidence="4 7" id="KW-0067">ATP-binding</keyword>
<evidence type="ECO:0000256" key="3">
    <source>
        <dbReference type="ARBA" id="ARBA00022741"/>
    </source>
</evidence>
<feature type="compositionally biased region" description="Low complexity" evidence="5">
    <location>
        <begin position="305"/>
        <end position="315"/>
    </location>
</feature>
<dbReference type="PANTHER" id="PTHR43776:SF7">
    <property type="entry name" value="D,D-DIPEPTIDE TRANSPORT ATP-BINDING PROTEIN DDPF-RELATED"/>
    <property type="match status" value="1"/>
</dbReference>
<evidence type="ECO:0000256" key="1">
    <source>
        <dbReference type="ARBA" id="ARBA00005417"/>
    </source>
</evidence>
<dbReference type="InterPro" id="IPR003593">
    <property type="entry name" value="AAA+_ATPase"/>
</dbReference>
<dbReference type="SMART" id="SM00382">
    <property type="entry name" value="AAA"/>
    <property type="match status" value="1"/>
</dbReference>
<evidence type="ECO:0000313" key="7">
    <source>
        <dbReference type="EMBL" id="WUX51411.1"/>
    </source>
</evidence>
<feature type="region of interest" description="Disordered" evidence="5">
    <location>
        <begin position="1"/>
        <end position="22"/>
    </location>
</feature>
<dbReference type="GO" id="GO:0005524">
    <property type="term" value="F:ATP binding"/>
    <property type="evidence" value="ECO:0007669"/>
    <property type="project" value="UniProtKB-KW"/>
</dbReference>
<proteinExistence type="inferred from homology"/>
<dbReference type="EMBL" id="CP109495">
    <property type="protein sequence ID" value="WUX51411.1"/>
    <property type="molecule type" value="Genomic_DNA"/>
</dbReference>